<dbReference type="PANTHER" id="PTHR31650">
    <property type="entry name" value="O-ACYLTRANSFERASE (WSD1-LIKE) FAMILY PROTEIN"/>
    <property type="match status" value="1"/>
</dbReference>
<evidence type="ECO:0000256" key="3">
    <source>
        <dbReference type="ARBA" id="ARBA00009587"/>
    </source>
</evidence>
<evidence type="ECO:0000256" key="7">
    <source>
        <dbReference type="ARBA" id="ARBA00022798"/>
    </source>
</evidence>
<dbReference type="EC" id="2.3.1.20" evidence="4 11"/>
<dbReference type="GO" id="GO:0051701">
    <property type="term" value="P:biological process involved in interaction with host"/>
    <property type="evidence" value="ECO:0007669"/>
    <property type="project" value="TreeGrafter"/>
</dbReference>
<keyword evidence="6 11" id="KW-0808">Transferase</keyword>
<dbReference type="SUPFAM" id="SSF52777">
    <property type="entry name" value="CoA-dependent acyltransferases"/>
    <property type="match status" value="2"/>
</dbReference>
<dbReference type="InterPro" id="IPR045034">
    <property type="entry name" value="O-acyltransferase_WSD1-like"/>
</dbReference>
<reference evidence="14 15" key="1">
    <citation type="submission" date="2019-02" db="EMBL/GenBank/DDBJ databases">
        <title>Draft genome sequence of Amycolatopsis sp. 8-3EHSu isolated from roots of Suaeda maritima.</title>
        <authorList>
            <person name="Duangmal K."/>
            <person name="Chantavorakit T."/>
        </authorList>
    </citation>
    <scope>NUCLEOTIDE SEQUENCE [LARGE SCALE GENOMIC DNA]</scope>
    <source>
        <strain evidence="14 15">8-3EHSu</strain>
    </source>
</reference>
<feature type="domain" description="O-acyltransferase WSD1-like N-terminal" evidence="12">
    <location>
        <begin position="6"/>
        <end position="251"/>
    </location>
</feature>
<comment type="catalytic activity">
    <reaction evidence="10 11">
        <text>an acyl-CoA + a 1,2-diacyl-sn-glycerol = a triacyl-sn-glycerol + CoA</text>
        <dbReference type="Rhea" id="RHEA:10868"/>
        <dbReference type="ChEBI" id="CHEBI:17815"/>
        <dbReference type="ChEBI" id="CHEBI:57287"/>
        <dbReference type="ChEBI" id="CHEBI:58342"/>
        <dbReference type="ChEBI" id="CHEBI:64615"/>
        <dbReference type="EC" id="2.3.1.20"/>
    </reaction>
</comment>
<evidence type="ECO:0000256" key="8">
    <source>
        <dbReference type="ARBA" id="ARBA00023098"/>
    </source>
</evidence>
<keyword evidence="8 11" id="KW-0443">Lipid metabolism</keyword>
<dbReference type="Pfam" id="PF06974">
    <property type="entry name" value="WS_DGAT_C"/>
    <property type="match status" value="1"/>
</dbReference>
<dbReference type="InterPro" id="IPR004255">
    <property type="entry name" value="O-acyltransferase_WSD1_N"/>
</dbReference>
<dbReference type="Proteomes" id="UP000292003">
    <property type="component" value="Unassembled WGS sequence"/>
</dbReference>
<dbReference type="EMBL" id="SFCC01000020">
    <property type="protein sequence ID" value="RZQ59993.1"/>
    <property type="molecule type" value="Genomic_DNA"/>
</dbReference>
<proteinExistence type="inferred from homology"/>
<evidence type="ECO:0000256" key="2">
    <source>
        <dbReference type="ARBA" id="ARBA00005189"/>
    </source>
</evidence>
<dbReference type="AlphaFoldDB" id="A0A4Q7J0U2"/>
<dbReference type="GO" id="GO:0005886">
    <property type="term" value="C:plasma membrane"/>
    <property type="evidence" value="ECO:0007669"/>
    <property type="project" value="TreeGrafter"/>
</dbReference>
<name>A0A4Q7J0U2_9PSEU</name>
<dbReference type="NCBIfam" id="TIGR02946">
    <property type="entry name" value="acyl_WS_DGAT"/>
    <property type="match status" value="1"/>
</dbReference>
<keyword evidence="7 11" id="KW-0319">Glycerol metabolism</keyword>
<sequence length="444" mass="46514">MADSQLSGLDIAFLCLEGQHSPMHMGAVAVFTPGDDGPIDTRGLATLLAERAAGIPQLRRHQRTTLLPPGGATWVEDPHFDPAAHIRLDRVSTLYDDDPLTTYAGDWIAEPLPMDRPLWDLRLVDGLPGGAVALLLKLHHAVTDGAGAVGIGAGLLDPVPVPRRAAPTSCVQRRTARSPLDALRQGVSSALSQAGEGAAIASSVLRAARPYPVSPIAAPRAAQRRLGFVRLDLADIRRVRAAHGGTTNDVVLTVVAGALRDWLINRGRRADGRTLRALIPVSVRARAGAGATAGNQLSGYLCDLPVGLDDPVERLRAVRRSMTAAKRGGPTTGAGAFPLLAGRLPAGVHRLATRAAGMAAPLLFDTVVTTVPIPRARLTVGGHPLREVFPLVPLPANQALGIAVAVHRDAVHIGLQANGAAVPELGSLRDAFLKAGERLVQLCH</sequence>
<protein>
    <recommendedName>
        <fullName evidence="4 11">Diacylglycerol O-acyltransferase</fullName>
        <ecNumber evidence="4 11">2.3.1.20</ecNumber>
    </recommendedName>
</protein>
<evidence type="ECO:0000256" key="1">
    <source>
        <dbReference type="ARBA" id="ARBA00004771"/>
    </source>
</evidence>
<organism evidence="14 15">
    <name type="scientific">Amycolatopsis suaedae</name>
    <dbReference type="NCBI Taxonomy" id="2510978"/>
    <lineage>
        <taxon>Bacteria</taxon>
        <taxon>Bacillati</taxon>
        <taxon>Actinomycetota</taxon>
        <taxon>Actinomycetes</taxon>
        <taxon>Pseudonocardiales</taxon>
        <taxon>Pseudonocardiaceae</taxon>
        <taxon>Amycolatopsis</taxon>
    </lineage>
</organism>
<gene>
    <name evidence="14" type="ORF">EWH70_31710</name>
</gene>
<evidence type="ECO:0000256" key="6">
    <source>
        <dbReference type="ARBA" id="ARBA00022679"/>
    </source>
</evidence>
<evidence type="ECO:0000256" key="9">
    <source>
        <dbReference type="ARBA" id="ARBA00023315"/>
    </source>
</evidence>
<evidence type="ECO:0000313" key="14">
    <source>
        <dbReference type="EMBL" id="RZQ59993.1"/>
    </source>
</evidence>
<keyword evidence="15" id="KW-1185">Reference proteome</keyword>
<evidence type="ECO:0000256" key="5">
    <source>
        <dbReference type="ARBA" id="ARBA00022516"/>
    </source>
</evidence>
<keyword evidence="5 11" id="KW-0444">Lipid biosynthesis</keyword>
<comment type="pathway">
    <text evidence="1 11">Glycerolipid metabolism; triacylglycerol biosynthesis.</text>
</comment>
<evidence type="ECO:0000256" key="10">
    <source>
        <dbReference type="ARBA" id="ARBA00048109"/>
    </source>
</evidence>
<evidence type="ECO:0000259" key="12">
    <source>
        <dbReference type="Pfam" id="PF03007"/>
    </source>
</evidence>
<evidence type="ECO:0000313" key="15">
    <source>
        <dbReference type="Proteomes" id="UP000292003"/>
    </source>
</evidence>
<comment type="caution">
    <text evidence="14">The sequence shown here is derived from an EMBL/GenBank/DDBJ whole genome shotgun (WGS) entry which is preliminary data.</text>
</comment>
<dbReference type="OrthoDB" id="9810950at2"/>
<dbReference type="GO" id="GO:0006071">
    <property type="term" value="P:glycerol metabolic process"/>
    <property type="evidence" value="ECO:0007669"/>
    <property type="project" value="UniProtKB-KW"/>
</dbReference>
<dbReference type="GO" id="GO:0001666">
    <property type="term" value="P:response to hypoxia"/>
    <property type="evidence" value="ECO:0007669"/>
    <property type="project" value="TreeGrafter"/>
</dbReference>
<comment type="similarity">
    <text evidence="3 11">Belongs to the long-chain O-acyltransferase family.</text>
</comment>
<keyword evidence="9 11" id="KW-0012">Acyltransferase</keyword>
<dbReference type="PANTHER" id="PTHR31650:SF1">
    <property type="entry name" value="WAX ESTER SYNTHASE_DIACYLGLYCEROL ACYLTRANSFERASE 4-RELATED"/>
    <property type="match status" value="1"/>
</dbReference>
<dbReference type="GO" id="GO:0071731">
    <property type="term" value="P:response to nitric oxide"/>
    <property type="evidence" value="ECO:0007669"/>
    <property type="project" value="TreeGrafter"/>
</dbReference>
<dbReference type="InterPro" id="IPR009721">
    <property type="entry name" value="O-acyltransferase_WSD1_C"/>
</dbReference>
<feature type="domain" description="O-acyltransferase WSD1 C-terminal" evidence="13">
    <location>
        <begin position="294"/>
        <end position="435"/>
    </location>
</feature>
<dbReference type="InterPro" id="IPR014292">
    <property type="entry name" value="Acyl_transf_WS/DGAT"/>
</dbReference>
<accession>A0A4Q7J0U2</accession>
<dbReference type="RefSeq" id="WP_130479256.1">
    <property type="nucleotide sequence ID" value="NZ_SFCC01000020.1"/>
</dbReference>
<dbReference type="GO" id="GO:0019432">
    <property type="term" value="P:triglyceride biosynthetic process"/>
    <property type="evidence" value="ECO:0007669"/>
    <property type="project" value="UniProtKB-UniPathway"/>
</dbReference>
<comment type="pathway">
    <text evidence="2">Lipid metabolism.</text>
</comment>
<evidence type="ECO:0000256" key="4">
    <source>
        <dbReference type="ARBA" id="ARBA00013244"/>
    </source>
</evidence>
<dbReference type="GO" id="GO:0004144">
    <property type="term" value="F:diacylglycerol O-acyltransferase activity"/>
    <property type="evidence" value="ECO:0007669"/>
    <property type="project" value="UniProtKB-EC"/>
</dbReference>
<dbReference type="Pfam" id="PF03007">
    <property type="entry name" value="WS_DGAT_cat"/>
    <property type="match status" value="1"/>
</dbReference>
<evidence type="ECO:0000259" key="13">
    <source>
        <dbReference type="Pfam" id="PF06974"/>
    </source>
</evidence>
<dbReference type="UniPathway" id="UPA00282"/>
<evidence type="ECO:0000256" key="11">
    <source>
        <dbReference type="RuleBase" id="RU361241"/>
    </source>
</evidence>